<evidence type="ECO:0000256" key="9">
    <source>
        <dbReference type="SAM" id="Phobius"/>
    </source>
</evidence>
<sequence>MEKTIDLSKLIKILKKNLKWLIILPLVFLVVGMILTFFVIKPEYEASTQVLVNQKEKNSDMMAQQVQSNIQLVKTYSEIIKSPRILDKVSKKLNGKYSSKEISGMLTVNNQAESQIMNITVKSKNKKDAKNIANTIAKVFSKDADQIMSIDNVSILSKADSATKVSPKPAINAIISLFLGIIVALVLISFKEILDRRIKTEEEAEELLDLPVLGSIPEFMKNK</sequence>
<dbReference type="RefSeq" id="WP_015901595.1">
    <property type="nucleotide sequence ID" value="NC_012121.1"/>
</dbReference>
<dbReference type="AlphaFoldDB" id="B9DIL0"/>
<evidence type="ECO:0000256" key="3">
    <source>
        <dbReference type="ARBA" id="ARBA00022475"/>
    </source>
</evidence>
<comment type="similarity">
    <text evidence="2">Belongs to the CpsC/CapA family.</text>
</comment>
<evidence type="ECO:0000313" key="12">
    <source>
        <dbReference type="Proteomes" id="UP000000444"/>
    </source>
</evidence>
<proteinExistence type="inferred from homology"/>
<protein>
    <submittedName>
        <fullName evidence="11">Capsular polysaccharide synthesis enzyme Cap5A</fullName>
    </submittedName>
</protein>
<evidence type="ECO:0000313" key="11">
    <source>
        <dbReference type="EMBL" id="CAL29260.1"/>
    </source>
</evidence>
<evidence type="ECO:0000256" key="6">
    <source>
        <dbReference type="ARBA" id="ARBA00022989"/>
    </source>
</evidence>
<accession>B9DIL0</accession>
<keyword evidence="6 9" id="KW-1133">Transmembrane helix</keyword>
<evidence type="ECO:0000256" key="8">
    <source>
        <dbReference type="ARBA" id="ARBA00023169"/>
    </source>
</evidence>
<dbReference type="KEGG" id="sca:SCA_2357"/>
<reference evidence="11 12" key="1">
    <citation type="journal article" date="2009" name="Appl. Environ. Microbiol.">
        <title>Genome analysis of the meat starter culture bacterium Staphylococcus carnosus TM300.</title>
        <authorList>
            <person name="Rosenstein R."/>
            <person name="Nerz C."/>
            <person name="Biswas L."/>
            <person name="Resch A."/>
            <person name="Raddatz G."/>
            <person name="Schuster S.C."/>
            <person name="Goetz F."/>
        </authorList>
    </citation>
    <scope>NUCLEOTIDE SEQUENCE [LARGE SCALE GENOMIC DNA]</scope>
    <source>
        <strain evidence="11 12">TM300</strain>
    </source>
</reference>
<dbReference type="InterPro" id="IPR003856">
    <property type="entry name" value="LPS_length_determ_N"/>
</dbReference>
<name>B9DIL0_STACT</name>
<dbReference type="PANTHER" id="PTHR32309:SF13">
    <property type="entry name" value="FERRIC ENTEROBACTIN TRANSPORT PROTEIN FEPE"/>
    <property type="match status" value="1"/>
</dbReference>
<keyword evidence="3" id="KW-1003">Cell membrane</keyword>
<keyword evidence="8" id="KW-0270">Exopolysaccharide synthesis</keyword>
<dbReference type="HOGENOM" id="CLU_082668_1_1_9"/>
<dbReference type="PANTHER" id="PTHR32309">
    <property type="entry name" value="TYROSINE-PROTEIN KINASE"/>
    <property type="match status" value="1"/>
</dbReference>
<feature type="domain" description="Polysaccharide chain length determinant N-terminal" evidence="10">
    <location>
        <begin position="4"/>
        <end position="93"/>
    </location>
</feature>
<feature type="transmembrane region" description="Helical" evidence="9">
    <location>
        <begin position="170"/>
        <end position="190"/>
    </location>
</feature>
<dbReference type="EMBL" id="AM295250">
    <property type="protein sequence ID" value="CAL29260.1"/>
    <property type="molecule type" value="Genomic_DNA"/>
</dbReference>
<keyword evidence="7 9" id="KW-0472">Membrane</keyword>
<comment type="subcellular location">
    <subcellularLocation>
        <location evidence="1">Cell membrane</location>
        <topology evidence="1">Multi-pass membrane protein</topology>
    </subcellularLocation>
</comment>
<keyword evidence="5" id="KW-0972">Capsule biogenesis/degradation</keyword>
<evidence type="ECO:0000259" key="10">
    <source>
        <dbReference type="Pfam" id="PF02706"/>
    </source>
</evidence>
<dbReference type="BioCyc" id="SCAR396513:SCA_RS11855-MONOMER"/>
<dbReference type="OrthoDB" id="2360475at2"/>
<dbReference type="GO" id="GO:0005886">
    <property type="term" value="C:plasma membrane"/>
    <property type="evidence" value="ECO:0007669"/>
    <property type="project" value="UniProtKB-SubCell"/>
</dbReference>
<evidence type="ECO:0000256" key="7">
    <source>
        <dbReference type="ARBA" id="ARBA00023136"/>
    </source>
</evidence>
<dbReference type="Pfam" id="PF02706">
    <property type="entry name" value="Wzz"/>
    <property type="match status" value="1"/>
</dbReference>
<evidence type="ECO:0000256" key="4">
    <source>
        <dbReference type="ARBA" id="ARBA00022692"/>
    </source>
</evidence>
<dbReference type="InterPro" id="IPR050445">
    <property type="entry name" value="Bact_polysacc_biosynth/exp"/>
</dbReference>
<evidence type="ECO:0000256" key="1">
    <source>
        <dbReference type="ARBA" id="ARBA00004651"/>
    </source>
</evidence>
<dbReference type="Proteomes" id="UP000000444">
    <property type="component" value="Chromosome"/>
</dbReference>
<evidence type="ECO:0000256" key="2">
    <source>
        <dbReference type="ARBA" id="ARBA00006683"/>
    </source>
</evidence>
<organism evidence="11 12">
    <name type="scientific">Staphylococcus carnosus (strain TM300)</name>
    <dbReference type="NCBI Taxonomy" id="396513"/>
    <lineage>
        <taxon>Bacteria</taxon>
        <taxon>Bacillati</taxon>
        <taxon>Bacillota</taxon>
        <taxon>Bacilli</taxon>
        <taxon>Bacillales</taxon>
        <taxon>Staphylococcaceae</taxon>
        <taxon>Staphylococcus</taxon>
    </lineage>
</organism>
<gene>
    <name evidence="11" type="primary">capA</name>
    <name evidence="11" type="ordered locus">Sca_2357</name>
</gene>
<dbReference type="GO" id="GO:0000271">
    <property type="term" value="P:polysaccharide biosynthetic process"/>
    <property type="evidence" value="ECO:0007669"/>
    <property type="project" value="UniProtKB-KW"/>
</dbReference>
<feature type="transmembrane region" description="Helical" evidence="9">
    <location>
        <begin position="20"/>
        <end position="40"/>
    </location>
</feature>
<keyword evidence="12" id="KW-1185">Reference proteome</keyword>
<dbReference type="eggNOG" id="COG3944">
    <property type="taxonomic scope" value="Bacteria"/>
</dbReference>
<evidence type="ECO:0000256" key="5">
    <source>
        <dbReference type="ARBA" id="ARBA00022903"/>
    </source>
</evidence>
<dbReference type="GeneID" id="93794801"/>
<dbReference type="GO" id="GO:0004713">
    <property type="term" value="F:protein tyrosine kinase activity"/>
    <property type="evidence" value="ECO:0007669"/>
    <property type="project" value="TreeGrafter"/>
</dbReference>
<keyword evidence="4 9" id="KW-0812">Transmembrane</keyword>